<gene>
    <name evidence="1" type="ORF">ATN88_14790</name>
</gene>
<evidence type="ECO:0000313" key="1">
    <source>
        <dbReference type="EMBL" id="KXF82734.1"/>
    </source>
</evidence>
<comment type="caution">
    <text evidence="1">The sequence shown here is derived from an EMBL/GenBank/DDBJ whole genome shotgun (WGS) entry which is preliminary data.</text>
</comment>
<dbReference type="STRING" id="294935.ATN88_14790"/>
<accession>A0A135IBL1</accession>
<dbReference type="AlphaFoldDB" id="A0A135IBL1"/>
<protein>
    <submittedName>
        <fullName evidence="1">Uncharacterized protein</fullName>
    </submittedName>
</protein>
<sequence length="321" mass="37332">MQRILLLADNRTNLITPLLEQMAKMDLDTTYVDASDLCVLKKYPTVFHQAKAKLVDELFFRRKRNWGRENYIHDLCKNKFDHIIVLIPAMLTEPAYLTLKSAFKEKFTCVFWDSLNKAPSGKTALKFCNNFFSFDKDDCGYPGIKYLPTYIQEDIPTEKSEVVIPNRHYFGVFGIENEQDKRYQTIKEFAGSNPNLIGLIYLVSEKLEPKQYSINKTQIVHTNKRLIGDELQQKIFEAQCILDIVDERQTGLSPRMGNAYQSKRKLITNNITALESDWFSENTHVITKECLNTPLEFVEKEYTHSKNPSCIPSWIDKVLNY</sequence>
<proteinExistence type="predicted"/>
<keyword evidence="2" id="KW-1185">Reference proteome</keyword>
<organism evidence="1 2">
    <name type="scientific">Enterovibrio coralii</name>
    <dbReference type="NCBI Taxonomy" id="294935"/>
    <lineage>
        <taxon>Bacteria</taxon>
        <taxon>Pseudomonadati</taxon>
        <taxon>Pseudomonadota</taxon>
        <taxon>Gammaproteobacteria</taxon>
        <taxon>Vibrionales</taxon>
        <taxon>Vibrionaceae</taxon>
        <taxon>Enterovibrio</taxon>
    </lineage>
</organism>
<dbReference type="EMBL" id="LNTY01000017">
    <property type="protein sequence ID" value="KXF82734.1"/>
    <property type="molecule type" value="Genomic_DNA"/>
</dbReference>
<reference evidence="1 2" key="1">
    <citation type="submission" date="2015-11" db="EMBL/GenBank/DDBJ databases">
        <title>Genomic Taxonomy of the Vibrionaceae.</title>
        <authorList>
            <person name="Gomez-Gil B."/>
            <person name="Enciso-Ibarra J."/>
        </authorList>
    </citation>
    <scope>NUCLEOTIDE SEQUENCE [LARGE SCALE GENOMIC DNA]</scope>
    <source>
        <strain evidence="1 2">CAIM 912</strain>
    </source>
</reference>
<name>A0A135IBL1_9GAMM</name>
<evidence type="ECO:0000313" key="2">
    <source>
        <dbReference type="Proteomes" id="UP000070529"/>
    </source>
</evidence>
<dbReference type="Proteomes" id="UP000070529">
    <property type="component" value="Unassembled WGS sequence"/>
</dbReference>